<evidence type="ECO:0000313" key="3">
    <source>
        <dbReference type="Proteomes" id="UP000000447"/>
    </source>
</evidence>
<dbReference type="HOGENOM" id="CLU_3031000_0_0_0"/>
<sequence>MLRGAPEHSSPRLHGVPPSALWSGCDRIRQPAESRADTGGTVTSVLKCRQWVDSG</sequence>
<name>B9L4Y2_THERP</name>
<dbReference type="Proteomes" id="UP000000447">
    <property type="component" value="Plasmid unnamed"/>
</dbReference>
<feature type="compositionally biased region" description="Basic and acidic residues" evidence="1">
    <location>
        <begin position="1"/>
        <end position="10"/>
    </location>
</feature>
<organism evidence="2 3">
    <name type="scientific">Thermomicrobium roseum (strain ATCC 27502 / DSM 5159 / P-2)</name>
    <dbReference type="NCBI Taxonomy" id="309801"/>
    <lineage>
        <taxon>Bacteria</taxon>
        <taxon>Pseudomonadati</taxon>
        <taxon>Thermomicrobiota</taxon>
        <taxon>Thermomicrobia</taxon>
        <taxon>Thermomicrobiales</taxon>
        <taxon>Thermomicrobiaceae</taxon>
        <taxon>Thermomicrobium</taxon>
    </lineage>
</organism>
<feature type="region of interest" description="Disordered" evidence="1">
    <location>
        <begin position="1"/>
        <end position="20"/>
    </location>
</feature>
<dbReference type="KEGG" id="tro:trd_A0846"/>
<reference evidence="2 3" key="1">
    <citation type="journal article" date="2009" name="PLoS ONE">
        <title>Complete genome sequence of the aerobic CO-oxidizing thermophile Thermomicrobium roseum.</title>
        <authorList>
            <person name="Wu D."/>
            <person name="Raymond J."/>
            <person name="Wu M."/>
            <person name="Chatterji S."/>
            <person name="Ren Q."/>
            <person name="Graham J.E."/>
            <person name="Bryant D.A."/>
            <person name="Robb F."/>
            <person name="Colman A."/>
            <person name="Tallon L.J."/>
            <person name="Badger J.H."/>
            <person name="Madupu R."/>
            <person name="Ward N.L."/>
            <person name="Eisen J.A."/>
        </authorList>
    </citation>
    <scope>NUCLEOTIDE SEQUENCE [LARGE SCALE GENOMIC DNA]</scope>
    <source>
        <strain evidence="3">ATCC 27502 / DSM 5159 / P-2</strain>
        <plasmid evidence="2">unnamed</plasmid>
    </source>
</reference>
<protein>
    <submittedName>
        <fullName evidence="2">Uncharacterized protein</fullName>
    </submittedName>
</protein>
<dbReference type="PROSITE" id="PS51257">
    <property type="entry name" value="PROKAR_LIPOPROTEIN"/>
    <property type="match status" value="1"/>
</dbReference>
<gene>
    <name evidence="2" type="ordered locus">trd_A0846</name>
</gene>
<keyword evidence="3" id="KW-1185">Reference proteome</keyword>
<proteinExistence type="predicted"/>
<geneLocation type="plasmid" evidence="3">
    <name>Tros</name>
</geneLocation>
<accession>B9L4Y2</accession>
<dbReference type="AlphaFoldDB" id="B9L4Y2"/>
<keyword evidence="2" id="KW-0614">Plasmid</keyword>
<evidence type="ECO:0000256" key="1">
    <source>
        <dbReference type="SAM" id="MobiDB-lite"/>
    </source>
</evidence>
<evidence type="ECO:0000313" key="2">
    <source>
        <dbReference type="EMBL" id="ACM06559.1"/>
    </source>
</evidence>
<dbReference type="EMBL" id="CP001276">
    <property type="protein sequence ID" value="ACM06559.1"/>
    <property type="molecule type" value="Genomic_DNA"/>
</dbReference>